<feature type="compositionally biased region" description="Polar residues" evidence="1">
    <location>
        <begin position="51"/>
        <end position="68"/>
    </location>
</feature>
<evidence type="ECO:0000313" key="3">
    <source>
        <dbReference type="Proteomes" id="UP000008181"/>
    </source>
</evidence>
<evidence type="ECO:0000256" key="1">
    <source>
        <dbReference type="SAM" id="MobiDB-lite"/>
    </source>
</evidence>
<dbReference type="RefSeq" id="XP_003653324.1">
    <property type="nucleotide sequence ID" value="XM_003653276.1"/>
</dbReference>
<proteinExistence type="predicted"/>
<dbReference type="GeneID" id="11514847"/>
<dbReference type="AlphaFoldDB" id="G2R5A8"/>
<dbReference type="Proteomes" id="UP000008181">
    <property type="component" value="Chromosome 2"/>
</dbReference>
<keyword evidence="3" id="KW-1185">Reference proteome</keyword>
<reference evidence="2 3" key="1">
    <citation type="journal article" date="2011" name="Nat. Biotechnol.">
        <title>Comparative genomic analysis of the thermophilic biomass-degrading fungi Myceliophthora thermophila and Thielavia terrestris.</title>
        <authorList>
            <person name="Berka R.M."/>
            <person name="Grigoriev I.V."/>
            <person name="Otillar R."/>
            <person name="Salamov A."/>
            <person name="Grimwood J."/>
            <person name="Reid I."/>
            <person name="Ishmael N."/>
            <person name="John T."/>
            <person name="Darmond C."/>
            <person name="Moisan M.-C."/>
            <person name="Henrissat B."/>
            <person name="Coutinho P.M."/>
            <person name="Lombard V."/>
            <person name="Natvig D.O."/>
            <person name="Lindquist E."/>
            <person name="Schmutz J."/>
            <person name="Lucas S."/>
            <person name="Harris P."/>
            <person name="Powlowski J."/>
            <person name="Bellemare A."/>
            <person name="Taylor D."/>
            <person name="Butler G."/>
            <person name="de Vries R.P."/>
            <person name="Allijn I.E."/>
            <person name="van den Brink J."/>
            <person name="Ushinsky S."/>
            <person name="Storms R."/>
            <person name="Powell A.J."/>
            <person name="Paulsen I.T."/>
            <person name="Elbourne L.D.H."/>
            <person name="Baker S.E."/>
            <person name="Magnuson J."/>
            <person name="LaBoissiere S."/>
            <person name="Clutterbuck A.J."/>
            <person name="Martinez D."/>
            <person name="Wogulis M."/>
            <person name="de Leon A.L."/>
            <person name="Rey M.W."/>
            <person name="Tsang A."/>
        </authorList>
    </citation>
    <scope>NUCLEOTIDE SEQUENCE [LARGE SCALE GENOMIC DNA]</scope>
    <source>
        <strain evidence="3">ATCC 38088 / NRRL 8126</strain>
    </source>
</reference>
<accession>G2R5A8</accession>
<dbReference type="HOGENOM" id="CLU_2795727_0_0_1"/>
<protein>
    <submittedName>
        <fullName evidence="2">Uncharacterized protein</fullName>
    </submittedName>
</protein>
<gene>
    <name evidence="2" type="ORF">THITE_2115635</name>
</gene>
<feature type="region of interest" description="Disordered" evidence="1">
    <location>
        <begin position="47"/>
        <end position="68"/>
    </location>
</feature>
<dbReference type="EMBL" id="CP003010">
    <property type="protein sequence ID" value="AEO66988.1"/>
    <property type="molecule type" value="Genomic_DNA"/>
</dbReference>
<sequence>MHKTRLHAAEARCPMHLVVLECNAKIPMSGVCKDACQIKIDDLDSLKRSASPKSRTQSRLVSQEVSAL</sequence>
<evidence type="ECO:0000313" key="2">
    <source>
        <dbReference type="EMBL" id="AEO66988.1"/>
    </source>
</evidence>
<dbReference type="KEGG" id="ttt:THITE_2115635"/>
<organism evidence="2 3">
    <name type="scientific">Thermothielavioides terrestris (strain ATCC 38088 / NRRL 8126)</name>
    <name type="common">Thielavia terrestris</name>
    <dbReference type="NCBI Taxonomy" id="578455"/>
    <lineage>
        <taxon>Eukaryota</taxon>
        <taxon>Fungi</taxon>
        <taxon>Dikarya</taxon>
        <taxon>Ascomycota</taxon>
        <taxon>Pezizomycotina</taxon>
        <taxon>Sordariomycetes</taxon>
        <taxon>Sordariomycetidae</taxon>
        <taxon>Sordariales</taxon>
        <taxon>Chaetomiaceae</taxon>
        <taxon>Thermothielavioides</taxon>
        <taxon>Thermothielavioides terrestris</taxon>
    </lineage>
</organism>
<name>G2R5A8_THETT</name>